<evidence type="ECO:0000259" key="2">
    <source>
        <dbReference type="Pfam" id="PF04685"/>
    </source>
</evidence>
<dbReference type="Pfam" id="PF12215">
    <property type="entry name" value="Glyco_hydr_116N"/>
    <property type="match status" value="1"/>
</dbReference>
<dbReference type="GO" id="GO:0004348">
    <property type="term" value="F:glucosylceramidase activity"/>
    <property type="evidence" value="ECO:0007669"/>
    <property type="project" value="UniProtKB-EC"/>
</dbReference>
<dbReference type="EC" id="3.2.1.45" evidence="1"/>
<comment type="function">
    <text evidence="1">Non-lysosomal glucosylceramidase that catalyzes the hydrolysis of glucosylceramide (GlcCer) to free glucose and ceramide.</text>
</comment>
<dbReference type="InterPro" id="IPR052566">
    <property type="entry name" value="Non-lysos_glucosylceramidase"/>
</dbReference>
<comment type="caution">
    <text evidence="4">The sequence shown here is derived from an EMBL/GenBank/DDBJ whole genome shotgun (WGS) entry which is preliminary data.</text>
</comment>
<dbReference type="GO" id="GO:0016020">
    <property type="term" value="C:membrane"/>
    <property type="evidence" value="ECO:0007669"/>
    <property type="project" value="InterPro"/>
</dbReference>
<gene>
    <name evidence="4" type="ORF">COLO4_20272</name>
</gene>
<keyword evidence="1" id="KW-0443">Lipid metabolism</keyword>
<keyword evidence="1" id="KW-0472">Membrane</keyword>
<feature type="domain" description="Glycosyl-hydrolase family 116 catalytic region" evidence="2">
    <location>
        <begin position="583"/>
        <end position="914"/>
    </location>
</feature>
<comment type="similarity">
    <text evidence="1">Belongs to the non-lysosomal glucosylceramidase family.</text>
</comment>
<dbReference type="FunFam" id="1.50.10.10:FF:000006">
    <property type="entry name" value="Non-lysosomal glucosylceramidase"/>
    <property type="match status" value="1"/>
</dbReference>
<dbReference type="Pfam" id="PF04685">
    <property type="entry name" value="DUF608"/>
    <property type="match status" value="1"/>
</dbReference>
<dbReference type="AlphaFoldDB" id="A0A1R3J0R4"/>
<keyword evidence="1" id="KW-0378">Hydrolase</keyword>
<dbReference type="InterPro" id="IPR008928">
    <property type="entry name" value="6-hairpin_glycosidase_sf"/>
</dbReference>
<proteinExistence type="inferred from homology"/>
<dbReference type="Gene3D" id="1.50.10.10">
    <property type="match status" value="1"/>
</dbReference>
<comment type="catalytic activity">
    <reaction evidence="1">
        <text>a beta-D-glucosyl-(1&lt;-&gt;1')-N-acylsphing-4-enine + H2O = an N-acylsphing-4-enine + D-glucose</text>
        <dbReference type="Rhea" id="RHEA:13269"/>
        <dbReference type="ChEBI" id="CHEBI:4167"/>
        <dbReference type="ChEBI" id="CHEBI:15377"/>
        <dbReference type="ChEBI" id="CHEBI:22801"/>
        <dbReference type="ChEBI" id="CHEBI:52639"/>
        <dbReference type="EC" id="3.2.1.45"/>
    </reaction>
</comment>
<protein>
    <recommendedName>
        <fullName evidence="1">Non-lysosomal glucosylceramidase</fullName>
        <shortName evidence="1">NLGase</shortName>
        <ecNumber evidence="1">3.2.1.45</ecNumber>
    </recommendedName>
</protein>
<dbReference type="GO" id="GO:0005975">
    <property type="term" value="P:carbohydrate metabolic process"/>
    <property type="evidence" value="ECO:0007669"/>
    <property type="project" value="InterPro"/>
</dbReference>
<accession>A0A1R3J0R4</accession>
<dbReference type="Proteomes" id="UP000187203">
    <property type="component" value="Unassembled WGS sequence"/>
</dbReference>
<dbReference type="PANTHER" id="PTHR12654:SF0">
    <property type="entry name" value="NON-LYSOSOMAL GLUCOSYLCERAMIDASE"/>
    <property type="match status" value="1"/>
</dbReference>
<dbReference type="GO" id="GO:0008422">
    <property type="term" value="F:beta-glucosidase activity"/>
    <property type="evidence" value="ECO:0007669"/>
    <property type="project" value="TreeGrafter"/>
</dbReference>
<dbReference type="InterPro" id="IPR014551">
    <property type="entry name" value="B_Glucosidase_GBA2-typ"/>
</dbReference>
<dbReference type="OrthoDB" id="730489at2759"/>
<dbReference type="InterPro" id="IPR024462">
    <property type="entry name" value="GH116_N"/>
</dbReference>
<reference evidence="5" key="1">
    <citation type="submission" date="2013-09" db="EMBL/GenBank/DDBJ databases">
        <title>Corchorus olitorius genome sequencing.</title>
        <authorList>
            <person name="Alam M."/>
            <person name="Haque M.S."/>
            <person name="Islam M.S."/>
            <person name="Emdad E.M."/>
            <person name="Islam M.M."/>
            <person name="Ahmed B."/>
            <person name="Halim A."/>
            <person name="Hossen Q.M.M."/>
            <person name="Hossain M.Z."/>
            <person name="Ahmed R."/>
            <person name="Khan M.M."/>
            <person name="Islam R."/>
            <person name="Rashid M.M."/>
            <person name="Khan S.A."/>
            <person name="Rahman M.S."/>
            <person name="Alam M."/>
            <person name="Yahiya A.S."/>
            <person name="Khan M.S."/>
            <person name="Azam M.S."/>
            <person name="Haque T."/>
            <person name="Lashkar M.Z.H."/>
            <person name="Akhand A.I."/>
            <person name="Morshed G."/>
            <person name="Roy S."/>
            <person name="Uddin K.S."/>
            <person name="Rabeya T."/>
            <person name="Hossain A.S."/>
            <person name="Chowdhury A."/>
            <person name="Snigdha A.R."/>
            <person name="Mortoza M.S."/>
            <person name="Matin S.A."/>
            <person name="Hoque S.M.E."/>
            <person name="Islam M.K."/>
            <person name="Roy D.K."/>
            <person name="Haider R."/>
            <person name="Moosa M.M."/>
            <person name="Elias S.M."/>
            <person name="Hasan A.M."/>
            <person name="Jahan S."/>
            <person name="Shafiuddin M."/>
            <person name="Mahmood N."/>
            <person name="Shommy N.S."/>
        </authorList>
    </citation>
    <scope>NUCLEOTIDE SEQUENCE [LARGE SCALE GENOMIC DNA]</scope>
    <source>
        <strain evidence="5">cv. O-4</strain>
    </source>
</reference>
<organism evidence="4 5">
    <name type="scientific">Corchorus olitorius</name>
    <dbReference type="NCBI Taxonomy" id="93759"/>
    <lineage>
        <taxon>Eukaryota</taxon>
        <taxon>Viridiplantae</taxon>
        <taxon>Streptophyta</taxon>
        <taxon>Embryophyta</taxon>
        <taxon>Tracheophyta</taxon>
        <taxon>Spermatophyta</taxon>
        <taxon>Magnoliopsida</taxon>
        <taxon>eudicotyledons</taxon>
        <taxon>Gunneridae</taxon>
        <taxon>Pentapetalae</taxon>
        <taxon>rosids</taxon>
        <taxon>malvids</taxon>
        <taxon>Malvales</taxon>
        <taxon>Malvaceae</taxon>
        <taxon>Grewioideae</taxon>
        <taxon>Apeibeae</taxon>
        <taxon>Corchorus</taxon>
    </lineage>
</organism>
<keyword evidence="5" id="KW-1185">Reference proteome</keyword>
<dbReference type="STRING" id="93759.A0A1R3J0R4"/>
<dbReference type="PIRSF" id="PIRSF028944">
    <property type="entry name" value="Beta_gluc_GBA2"/>
    <property type="match status" value="1"/>
</dbReference>
<dbReference type="PANTHER" id="PTHR12654">
    <property type="entry name" value="BILE ACID BETA-GLUCOSIDASE-RELATED"/>
    <property type="match status" value="1"/>
</dbReference>
<sequence length="915" mass="102024">MVTGNIFHCRKNSWPPEEYISRNTLQLFDFDSAAPPKHAWRRRLNSHANILKEFSVTFKEAIKMVRLGIRLWSYIREEASHGRKAPIDPFTRESCKPSASQGVPLGGMGSGSISRGFRGEFRQWQIVPGTCDSSPVMANQFSVKICPTYLLVHVQVLIFISRDGGNKKYASVLAPGQHEGLGKASDEGISSWGWNLSGQHSTYHALFPRSWTIYDGEPDPDLKVSCRQISPFIPHNYRDSSLPAAVFVYTLVNTGKERAKVSLLFTWANSIGGVSHLSGDHVNEPFIGEDGVSEATGVREHNVISTLLASSNPQSLNMTAKGNPPVTFAVAACETQNVNVTVLPCFGLTEGSSVTAKEMWGKMMQDGQFDRENFNCGQSMPSSPGETLCAAVSASAWVEPHGRCTVAFALAWSSPKIKFLKGSSYHRRYTKFYGTSERAAQNLVHDALTNYKRWEEEIEKWQSPILNDERLPEWYKFTLFNELYFLVAGGTVWIDSSLPSTNVTSYQDSPTKVESIDVKVTQAEVNSRNYTLLEFNSTSGSNGSTDVGLKDIHDSSIQNKGDSNHFPDRLKLLDQQDDSDDVGRFLYLEGVEYIMWCTYDVHFYASFALLELFPKIELNIQRDFAKAVLSEDGRKVKFLAEGNYGIRKVRGAVPHDLGTHDPWNEMNAYNIHDTSKWKDLNPKFVLQVYRDFAATGDMAFGVDVWPAVRAAMEYMEQFDRDDDSLIENDGFPDQTYDAWTVHGVSAYCGCLWLAALQAAAAMAQQLGDKFFAETCKTKFFSAKSAFEEKLWNGSYFNYDSGSSSNSKSIQADQLAGQWYTASSGLAPLFEEFKIKSSLQKIYDFNVMKVKGGRMGAVNGMHPNGKVDETCMQSREIWTGVTYAVAANMILAGMEEEAFTTAEGIFLAGWSEEGYG</sequence>
<dbReference type="InterPro" id="IPR006775">
    <property type="entry name" value="GH116_catalytic"/>
</dbReference>
<dbReference type="EMBL" id="AWUE01017085">
    <property type="protein sequence ID" value="OMO88411.1"/>
    <property type="molecule type" value="Genomic_DNA"/>
</dbReference>
<dbReference type="InterPro" id="IPR012341">
    <property type="entry name" value="6hp_glycosidase-like_sf"/>
</dbReference>
<dbReference type="SUPFAM" id="SSF48208">
    <property type="entry name" value="Six-hairpin glycosidases"/>
    <property type="match status" value="1"/>
</dbReference>
<evidence type="ECO:0000256" key="1">
    <source>
        <dbReference type="PIRNR" id="PIRNR028944"/>
    </source>
</evidence>
<evidence type="ECO:0000313" key="5">
    <source>
        <dbReference type="Proteomes" id="UP000187203"/>
    </source>
</evidence>
<name>A0A1R3J0R4_9ROSI</name>
<feature type="domain" description="Glycosyl-hydrolase family 116 N-terminal" evidence="3">
    <location>
        <begin position="102"/>
        <end position="454"/>
    </location>
</feature>
<keyword evidence="1" id="KW-0326">Glycosidase</keyword>
<evidence type="ECO:0000313" key="4">
    <source>
        <dbReference type="EMBL" id="OMO88411.1"/>
    </source>
</evidence>
<evidence type="ECO:0000259" key="3">
    <source>
        <dbReference type="Pfam" id="PF12215"/>
    </source>
</evidence>
<dbReference type="GO" id="GO:0006680">
    <property type="term" value="P:glucosylceramide catabolic process"/>
    <property type="evidence" value="ECO:0007669"/>
    <property type="project" value="InterPro"/>
</dbReference>